<dbReference type="InterPro" id="IPR016040">
    <property type="entry name" value="NAD(P)-bd_dom"/>
</dbReference>
<organism evidence="2 3">
    <name type="scientific">Rhizoctonia solani</name>
    <dbReference type="NCBI Taxonomy" id="456999"/>
    <lineage>
        <taxon>Eukaryota</taxon>
        <taxon>Fungi</taxon>
        <taxon>Dikarya</taxon>
        <taxon>Basidiomycota</taxon>
        <taxon>Agaricomycotina</taxon>
        <taxon>Agaricomycetes</taxon>
        <taxon>Cantharellales</taxon>
        <taxon>Ceratobasidiaceae</taxon>
        <taxon>Rhizoctonia</taxon>
    </lineage>
</organism>
<dbReference type="InterPro" id="IPR036291">
    <property type="entry name" value="NAD(P)-bd_dom_sf"/>
</dbReference>
<feature type="domain" description="NAD(P)-binding" evidence="1">
    <location>
        <begin position="7"/>
        <end position="235"/>
    </location>
</feature>
<dbReference type="Pfam" id="PF13460">
    <property type="entry name" value="NAD_binding_10"/>
    <property type="match status" value="1"/>
</dbReference>
<dbReference type="EMBL" id="CAJMWS010001079">
    <property type="protein sequence ID" value="CAE6472770.1"/>
    <property type="molecule type" value="Genomic_DNA"/>
</dbReference>
<comment type="caution">
    <text evidence="2">The sequence shown here is derived from an EMBL/GenBank/DDBJ whole genome shotgun (WGS) entry which is preliminary data.</text>
</comment>
<evidence type="ECO:0000313" key="3">
    <source>
        <dbReference type="Proteomes" id="UP000663846"/>
    </source>
</evidence>
<dbReference type="SUPFAM" id="SSF51735">
    <property type="entry name" value="NAD(P)-binding Rossmann-fold domains"/>
    <property type="match status" value="1"/>
</dbReference>
<dbReference type="Proteomes" id="UP000663846">
    <property type="component" value="Unassembled WGS sequence"/>
</dbReference>
<evidence type="ECO:0000313" key="2">
    <source>
        <dbReference type="EMBL" id="CAE6472770.1"/>
    </source>
</evidence>
<gene>
    <name evidence="2" type="ORF">RDB_LOCUS178280</name>
</gene>
<proteinExistence type="predicted"/>
<protein>
    <recommendedName>
        <fullName evidence="1">NAD(P)-binding domain-containing protein</fullName>
    </recommendedName>
</protein>
<reference evidence="2" key="1">
    <citation type="submission" date="2021-01" db="EMBL/GenBank/DDBJ databases">
        <authorList>
            <person name="Kaushik A."/>
        </authorList>
    </citation>
    <scope>NUCLEOTIDE SEQUENCE</scope>
    <source>
        <strain evidence="2">AG1-1C</strain>
    </source>
</reference>
<name>A0A8H3GTY0_9AGAM</name>
<dbReference type="AlphaFoldDB" id="A0A8H3GTY0"/>
<evidence type="ECO:0000259" key="1">
    <source>
        <dbReference type="Pfam" id="PF13460"/>
    </source>
</evidence>
<dbReference type="Gene3D" id="3.40.50.720">
    <property type="entry name" value="NAD(P)-binding Rossmann-like Domain"/>
    <property type="match status" value="1"/>
</dbReference>
<dbReference type="PANTHER" id="PTHR15020">
    <property type="entry name" value="FLAVIN REDUCTASE-RELATED"/>
    <property type="match status" value="1"/>
</dbReference>
<accession>A0A8H3GTY0</accession>
<sequence>MRVLLLGASRNVGYFLTQRLVARGHTCTLLLRNPDAMESDPTMADFVRGGQVKLVRGDGLDREDIQRAWDATKSNGDVDAVYFGIGGYPKFSITQGFVLTPADLTTRSVEVLLSVIQSSTTPDTRPKLVVITSNGLDKRTHALLPLPLKPIYKYVLRTAHEDKIGLERNVQNAAGRDGGVDGGWLGSQNLVVVRPAIFTDGECLGNQKADAYRVGEELSSAWSISRADVAHFLAEKVLAGWDKWAGRSWVIAY</sequence>
<dbReference type="PANTHER" id="PTHR15020:SF50">
    <property type="entry name" value="UPF0659 PROTEIN YMR090W"/>
    <property type="match status" value="1"/>
</dbReference>